<protein>
    <recommendedName>
        <fullName evidence="5">CHAT domain-containing protein</fullName>
    </recommendedName>
</protein>
<feature type="domain" description="CHAT" evidence="5">
    <location>
        <begin position="576"/>
        <end position="910"/>
    </location>
</feature>
<evidence type="ECO:0000256" key="1">
    <source>
        <dbReference type="ARBA" id="ARBA00022737"/>
    </source>
</evidence>
<gene>
    <name evidence="6" type="ORF">SOCE26_014610</name>
</gene>
<proteinExistence type="predicted"/>
<dbReference type="EMBL" id="CP012673">
    <property type="protein sequence ID" value="AUX40065.1"/>
    <property type="molecule type" value="Genomic_DNA"/>
</dbReference>
<evidence type="ECO:0000259" key="5">
    <source>
        <dbReference type="Pfam" id="PF12770"/>
    </source>
</evidence>
<dbReference type="Pfam" id="PF13424">
    <property type="entry name" value="TPR_12"/>
    <property type="match status" value="3"/>
</dbReference>
<feature type="region of interest" description="Disordered" evidence="4">
    <location>
        <begin position="1"/>
        <end position="28"/>
    </location>
</feature>
<dbReference type="Pfam" id="PF12770">
    <property type="entry name" value="CHAT"/>
    <property type="match status" value="1"/>
</dbReference>
<evidence type="ECO:0000313" key="6">
    <source>
        <dbReference type="EMBL" id="AUX40065.1"/>
    </source>
</evidence>
<evidence type="ECO:0000256" key="4">
    <source>
        <dbReference type="SAM" id="MobiDB-lite"/>
    </source>
</evidence>
<evidence type="ECO:0000256" key="3">
    <source>
        <dbReference type="SAM" id="Coils"/>
    </source>
</evidence>
<evidence type="ECO:0000313" key="7">
    <source>
        <dbReference type="Proteomes" id="UP000238348"/>
    </source>
</evidence>
<reference evidence="6 7" key="1">
    <citation type="submission" date="2015-09" db="EMBL/GenBank/DDBJ databases">
        <title>Sorangium comparison.</title>
        <authorList>
            <person name="Zaburannyi N."/>
            <person name="Bunk B."/>
            <person name="Overmann J."/>
            <person name="Mueller R."/>
        </authorList>
    </citation>
    <scope>NUCLEOTIDE SEQUENCE [LARGE SCALE GENOMIC DNA]</scope>
    <source>
        <strain evidence="6 7">So ce26</strain>
    </source>
</reference>
<feature type="coiled-coil region" evidence="3">
    <location>
        <begin position="166"/>
        <end position="193"/>
    </location>
</feature>
<organism evidence="6 7">
    <name type="scientific">Sorangium cellulosum</name>
    <name type="common">Polyangium cellulosum</name>
    <dbReference type="NCBI Taxonomy" id="56"/>
    <lineage>
        <taxon>Bacteria</taxon>
        <taxon>Pseudomonadati</taxon>
        <taxon>Myxococcota</taxon>
        <taxon>Polyangia</taxon>
        <taxon>Polyangiales</taxon>
        <taxon>Polyangiaceae</taxon>
        <taxon>Sorangium</taxon>
    </lineage>
</organism>
<accession>A0A2L0ELA0</accession>
<name>A0A2L0ELA0_SORCE</name>
<dbReference type="AlphaFoldDB" id="A0A2L0ELA0"/>
<dbReference type="SMART" id="SM00028">
    <property type="entry name" value="TPR"/>
    <property type="match status" value="4"/>
</dbReference>
<sequence length="969" mass="104532">MLSGPAAVEAQGRPHWADPPRLEQLSRDDDRLDVELGNQMHERMVEGRYFEAASLAERLLDLRQRALGPEHPETLLAAVHAARNHRRIAEYHRAASLLERVVTALERSDIPRWWFFSEQEWLALTYRDMGDFRRAEAVYKRLLAEGAQMGGTADALRGLAALARVQGNLDAAAQIYERELARQEQENTKQRSSGTTYDSTDLGVALSDLGEVYRLQGNHAAAERHLERAVKILEARKGTAELSLATALLHQALLYRDTGDDTRAEALLQRALAIREKELRPTHPDVAEPLVHLAALAWEKKVYGRAEPLYRRALAILQQALGPEHPRVAECLSALEGLALGRGKLREALPMRIAAVAAEDRHLTRLLTSGSEREKRAFVGRLERSTGATISLHVISAPTNGQAAALALTTILRRKARVLDAMTDSVASLRRKMTAQDRALLDRLARIDAELSAEAYRGPAGRPGSLQALADERQSVEAEVSRRSAAFRADQRPVLLEEVQAAIPEDAALIELFVYRPQKPREKPREQLGAPRYVAYVLRRSGAPAFADLGDARAIDAAVDELRRALSSPSGDPSRLARNVDAQTMARVRPLLGSARKLLISPDGALSLLPFGALVDEDQRSLIERFTVTYLTSGRDLVRLATPAPPGQEAVVIADPAFDEGAPEPRVGELPCEDEECLALRAVDRSLLRFLPLAGTTKEAAAIGERLPGARVLTGEGATEEAVKRLAGPRILHIATHGFFLPADAPRTGAPGGRELDAVARAAAASSVVQEDNALLRAGLALAGANRRAHRREGGGEDGVLTAAEVSGLDLSGTQLVVLSACDTGVGETSHGEGVQGLRRALAIAGAETQVMSLWRVGDQATRHLMVAYYDQLKSGRNRSDALRDAQLSLRGQRETAHPFYWAAFIVSGNGGPLQTATPKPPAGPVAPGAKGRGCACDVPGAGGDAALRGELAFLLAGLAAAARRRRAG</sequence>
<dbReference type="Pfam" id="PF13176">
    <property type="entry name" value="TPR_7"/>
    <property type="match status" value="1"/>
</dbReference>
<keyword evidence="2" id="KW-0802">TPR repeat</keyword>
<feature type="compositionally biased region" description="Basic and acidic residues" evidence="4">
    <location>
        <begin position="15"/>
        <end position="28"/>
    </location>
</feature>
<dbReference type="InterPro" id="IPR024983">
    <property type="entry name" value="CHAT_dom"/>
</dbReference>
<dbReference type="InterPro" id="IPR019734">
    <property type="entry name" value="TPR_rpt"/>
</dbReference>
<keyword evidence="1" id="KW-0677">Repeat</keyword>
<dbReference type="Gene3D" id="1.25.40.10">
    <property type="entry name" value="Tetratricopeptide repeat domain"/>
    <property type="match status" value="2"/>
</dbReference>
<dbReference type="PANTHER" id="PTHR45641:SF19">
    <property type="entry name" value="NEPHROCYSTIN-3"/>
    <property type="match status" value="1"/>
</dbReference>
<dbReference type="Proteomes" id="UP000238348">
    <property type="component" value="Chromosome"/>
</dbReference>
<keyword evidence="3" id="KW-0175">Coiled coil</keyword>
<dbReference type="SUPFAM" id="SSF48452">
    <property type="entry name" value="TPR-like"/>
    <property type="match status" value="2"/>
</dbReference>
<evidence type="ECO:0000256" key="2">
    <source>
        <dbReference type="ARBA" id="ARBA00022803"/>
    </source>
</evidence>
<dbReference type="PANTHER" id="PTHR45641">
    <property type="entry name" value="TETRATRICOPEPTIDE REPEAT PROTEIN (AFU_ORTHOLOGUE AFUA_6G03870)"/>
    <property type="match status" value="1"/>
</dbReference>
<dbReference type="InterPro" id="IPR011990">
    <property type="entry name" value="TPR-like_helical_dom_sf"/>
</dbReference>